<organism evidence="1 2">
    <name type="scientific">Ridgeia piscesae</name>
    <name type="common">Tubeworm</name>
    <dbReference type="NCBI Taxonomy" id="27915"/>
    <lineage>
        <taxon>Eukaryota</taxon>
        <taxon>Metazoa</taxon>
        <taxon>Spiralia</taxon>
        <taxon>Lophotrochozoa</taxon>
        <taxon>Annelida</taxon>
        <taxon>Polychaeta</taxon>
        <taxon>Sedentaria</taxon>
        <taxon>Canalipalpata</taxon>
        <taxon>Sabellida</taxon>
        <taxon>Siboglinidae</taxon>
        <taxon>Ridgeia</taxon>
    </lineage>
</organism>
<dbReference type="EMBL" id="JAODUO010000380">
    <property type="protein sequence ID" value="KAK2181796.1"/>
    <property type="molecule type" value="Genomic_DNA"/>
</dbReference>
<dbReference type="Proteomes" id="UP001209878">
    <property type="component" value="Unassembled WGS sequence"/>
</dbReference>
<evidence type="ECO:0000313" key="1">
    <source>
        <dbReference type="EMBL" id="KAK2181796.1"/>
    </source>
</evidence>
<evidence type="ECO:0008006" key="3">
    <source>
        <dbReference type="Google" id="ProtNLM"/>
    </source>
</evidence>
<proteinExistence type="predicted"/>
<comment type="caution">
    <text evidence="1">The sequence shown here is derived from an EMBL/GenBank/DDBJ whole genome shotgun (WGS) entry which is preliminary data.</text>
</comment>
<gene>
    <name evidence="1" type="ORF">NP493_375g00000</name>
</gene>
<protein>
    <recommendedName>
        <fullName evidence="3">Reverse transcriptase domain-containing protein</fullName>
    </recommendedName>
</protein>
<evidence type="ECO:0000313" key="2">
    <source>
        <dbReference type="Proteomes" id="UP001209878"/>
    </source>
</evidence>
<accession>A0AAD9NV30</accession>
<name>A0AAD9NV30_RIDPI</name>
<dbReference type="AlphaFoldDB" id="A0AAD9NV30"/>
<reference evidence="1" key="1">
    <citation type="journal article" date="2023" name="Mol. Biol. Evol.">
        <title>Third-Generation Sequencing Reveals the Adaptive Role of the Epigenome in Three Deep-Sea Polychaetes.</title>
        <authorList>
            <person name="Perez M."/>
            <person name="Aroh O."/>
            <person name="Sun Y."/>
            <person name="Lan Y."/>
            <person name="Juniper S.K."/>
            <person name="Young C.R."/>
            <person name="Angers B."/>
            <person name="Qian P.Y."/>
        </authorList>
    </citation>
    <scope>NUCLEOTIDE SEQUENCE</scope>
    <source>
        <strain evidence="1">R07B-5</strain>
    </source>
</reference>
<sequence>MLSVALVPMIKDKARKISSKDNYRPTALASVFSKIIEVIILGRIEIFVDTNPNQFGFKNKHGTDQYIYVCVKGRY</sequence>
<keyword evidence="2" id="KW-1185">Reference proteome</keyword>